<dbReference type="Proteomes" id="UP000183508">
    <property type="component" value="Unassembled WGS sequence"/>
</dbReference>
<dbReference type="Pfam" id="PF00583">
    <property type="entry name" value="Acetyltransf_1"/>
    <property type="match status" value="1"/>
</dbReference>
<dbReference type="CDD" id="cd04301">
    <property type="entry name" value="NAT_SF"/>
    <property type="match status" value="1"/>
</dbReference>
<dbReference type="InterPro" id="IPR016181">
    <property type="entry name" value="Acyl_CoA_acyltransferase"/>
</dbReference>
<dbReference type="InterPro" id="IPR050832">
    <property type="entry name" value="Bact_Acetyltransf"/>
</dbReference>
<keyword evidence="5" id="KW-1185">Reference proteome</keyword>
<evidence type="ECO:0000259" key="3">
    <source>
        <dbReference type="PROSITE" id="PS51186"/>
    </source>
</evidence>
<organism evidence="4 5">
    <name type="scientific">Alicyclobacillus macrosporangiidus</name>
    <dbReference type="NCBI Taxonomy" id="392015"/>
    <lineage>
        <taxon>Bacteria</taxon>
        <taxon>Bacillati</taxon>
        <taxon>Bacillota</taxon>
        <taxon>Bacilli</taxon>
        <taxon>Bacillales</taxon>
        <taxon>Alicyclobacillaceae</taxon>
        <taxon>Alicyclobacillus</taxon>
    </lineage>
</organism>
<feature type="domain" description="N-acetyltransferase" evidence="3">
    <location>
        <begin position="17"/>
        <end position="184"/>
    </location>
</feature>
<evidence type="ECO:0000256" key="1">
    <source>
        <dbReference type="ARBA" id="ARBA00022679"/>
    </source>
</evidence>
<keyword evidence="1 4" id="KW-0808">Transferase</keyword>
<accession>A0A1I7J4Y3</accession>
<dbReference type="STRING" id="392015.SAMN05421543_108130"/>
<gene>
    <name evidence="4" type="ORF">SAMN05421543_108130</name>
</gene>
<dbReference type="AlphaFoldDB" id="A0A1I7J4Y3"/>
<dbReference type="Gene3D" id="3.40.630.30">
    <property type="match status" value="1"/>
</dbReference>
<dbReference type="InterPro" id="IPR000182">
    <property type="entry name" value="GNAT_dom"/>
</dbReference>
<proteinExistence type="predicted"/>
<dbReference type="PROSITE" id="PS51186">
    <property type="entry name" value="GNAT"/>
    <property type="match status" value="1"/>
</dbReference>
<evidence type="ECO:0000313" key="4">
    <source>
        <dbReference type="EMBL" id="SFU80238.1"/>
    </source>
</evidence>
<dbReference type="RefSeq" id="WP_074951910.1">
    <property type="nucleotide sequence ID" value="NZ_FPBV01000008.1"/>
</dbReference>
<sequence length="184" mass="20743">MGFVNPQVVILPNGTAWTLRTAEPADAPQVLEHTKQVIGETDFLITTSEEITLTVDEERAWIQEHLDDPGSLLLIASAGSQVIGILSFRRESRARLSHHGSLGVSVQKAWHRQGIGRKMMETLLRWAEANPEIEKVCLEVFTTNEPAIRLYQSLGFQEEGRRRRHVKLGPNAYVDTLLMCKFVK</sequence>
<evidence type="ECO:0000313" key="5">
    <source>
        <dbReference type="Proteomes" id="UP000183508"/>
    </source>
</evidence>
<evidence type="ECO:0000256" key="2">
    <source>
        <dbReference type="ARBA" id="ARBA00023315"/>
    </source>
</evidence>
<name>A0A1I7J4Y3_9BACL</name>
<dbReference type="EMBL" id="FPBV01000008">
    <property type="protein sequence ID" value="SFU80238.1"/>
    <property type="molecule type" value="Genomic_DNA"/>
</dbReference>
<reference evidence="5" key="1">
    <citation type="submission" date="2016-10" db="EMBL/GenBank/DDBJ databases">
        <authorList>
            <person name="Varghese N."/>
        </authorList>
    </citation>
    <scope>NUCLEOTIDE SEQUENCE [LARGE SCALE GENOMIC DNA]</scope>
    <source>
        <strain evidence="5">DSM 17980</strain>
    </source>
</reference>
<keyword evidence="2" id="KW-0012">Acyltransferase</keyword>
<dbReference type="PANTHER" id="PTHR43877">
    <property type="entry name" value="AMINOALKYLPHOSPHONATE N-ACETYLTRANSFERASE-RELATED-RELATED"/>
    <property type="match status" value="1"/>
</dbReference>
<dbReference type="OrthoDB" id="9802340at2"/>
<protein>
    <submittedName>
        <fullName evidence="4">Acetyltransferase (GNAT) domain-containing protein</fullName>
    </submittedName>
</protein>
<dbReference type="SUPFAM" id="SSF55729">
    <property type="entry name" value="Acyl-CoA N-acyltransferases (Nat)"/>
    <property type="match status" value="1"/>
</dbReference>
<dbReference type="GO" id="GO:0016747">
    <property type="term" value="F:acyltransferase activity, transferring groups other than amino-acyl groups"/>
    <property type="evidence" value="ECO:0007669"/>
    <property type="project" value="InterPro"/>
</dbReference>